<sequence length="99" mass="11427">MGYVVVVTFDTSADNHVSAKHLLNEYIEGFLCQQDGFIESWLNEREDNGGYLHFARWEKESNFRAFAAKAKDHPLLPAIREFNGSAVFYNDVGHYRPQE</sequence>
<evidence type="ECO:0000313" key="1">
    <source>
        <dbReference type="EMBL" id="NQV63993.1"/>
    </source>
</evidence>
<dbReference type="EMBL" id="JABMOJ010000052">
    <property type="protein sequence ID" value="NQV63993.1"/>
    <property type="molecule type" value="Genomic_DNA"/>
</dbReference>
<organism evidence="1 2">
    <name type="scientific">SAR86 cluster bacterium</name>
    <dbReference type="NCBI Taxonomy" id="2030880"/>
    <lineage>
        <taxon>Bacteria</taxon>
        <taxon>Pseudomonadati</taxon>
        <taxon>Pseudomonadota</taxon>
        <taxon>Gammaproteobacteria</taxon>
        <taxon>SAR86 cluster</taxon>
    </lineage>
</organism>
<evidence type="ECO:0008006" key="3">
    <source>
        <dbReference type="Google" id="ProtNLM"/>
    </source>
</evidence>
<name>A0A972VTI8_9GAMM</name>
<proteinExistence type="predicted"/>
<dbReference type="SUPFAM" id="SSF54909">
    <property type="entry name" value="Dimeric alpha+beta barrel"/>
    <property type="match status" value="1"/>
</dbReference>
<dbReference type="Proteomes" id="UP000754644">
    <property type="component" value="Unassembled WGS sequence"/>
</dbReference>
<dbReference type="InterPro" id="IPR011008">
    <property type="entry name" value="Dimeric_a/b-barrel"/>
</dbReference>
<reference evidence="1" key="1">
    <citation type="submission" date="2020-05" db="EMBL/GenBank/DDBJ databases">
        <title>Sulfur intermediates as new biogeochemical hubs in an aquatic model microbial ecosystem.</title>
        <authorList>
            <person name="Vigneron A."/>
        </authorList>
    </citation>
    <scope>NUCLEOTIDE SEQUENCE</scope>
    <source>
        <strain evidence="1">Bin.250</strain>
    </source>
</reference>
<gene>
    <name evidence="1" type="ORF">HQ497_01390</name>
</gene>
<accession>A0A972VTI8</accession>
<dbReference type="Gene3D" id="3.30.70.100">
    <property type="match status" value="1"/>
</dbReference>
<comment type="caution">
    <text evidence="1">The sequence shown here is derived from an EMBL/GenBank/DDBJ whole genome shotgun (WGS) entry which is preliminary data.</text>
</comment>
<protein>
    <recommendedName>
        <fullName evidence="3">Antibiotic biosynthesis monooxygenase</fullName>
    </recommendedName>
</protein>
<dbReference type="AlphaFoldDB" id="A0A972VTI8"/>
<evidence type="ECO:0000313" key="2">
    <source>
        <dbReference type="Proteomes" id="UP000754644"/>
    </source>
</evidence>